<feature type="compositionally biased region" description="Basic and acidic residues" evidence="1">
    <location>
        <begin position="369"/>
        <end position="381"/>
    </location>
</feature>
<name>A0AAD7U5Q5_9APHY</name>
<dbReference type="AlphaFoldDB" id="A0AAD7U5Q5"/>
<proteinExistence type="predicted"/>
<feature type="region of interest" description="Disordered" evidence="1">
    <location>
        <begin position="345"/>
        <end position="386"/>
    </location>
</feature>
<evidence type="ECO:0000313" key="3">
    <source>
        <dbReference type="Proteomes" id="UP001215151"/>
    </source>
</evidence>
<dbReference type="Proteomes" id="UP001215151">
    <property type="component" value="Unassembled WGS sequence"/>
</dbReference>
<organism evidence="2 3">
    <name type="scientific">Trametes cubensis</name>
    <dbReference type="NCBI Taxonomy" id="1111947"/>
    <lineage>
        <taxon>Eukaryota</taxon>
        <taxon>Fungi</taxon>
        <taxon>Dikarya</taxon>
        <taxon>Basidiomycota</taxon>
        <taxon>Agaricomycotina</taxon>
        <taxon>Agaricomycetes</taxon>
        <taxon>Polyporales</taxon>
        <taxon>Polyporaceae</taxon>
        <taxon>Trametes</taxon>
    </lineage>
</organism>
<dbReference type="EMBL" id="JAPEVG010000006">
    <property type="protein sequence ID" value="KAJ8501603.1"/>
    <property type="molecule type" value="Genomic_DNA"/>
</dbReference>
<protein>
    <submittedName>
        <fullName evidence="2">Uncharacterized protein</fullName>
    </submittedName>
</protein>
<accession>A0AAD7U5Q5</accession>
<sequence length="581" mass="64496">MEVNITSRDPVHARSWQQITSASVFEKGESSEDIRRDICLLTTMMATHNDEPTRLATGAGREDIDRYTGQLQRLCHISALLNIGGRSNEAVGTAKIMSAQMEAECATLVCAYTERLNVPREQTEPKAYEEIVPIEGHGQQLLENWFEARGSDVDTVPADQHLIDVVAIMHYLRSITDPVALSANTFALSKFITCRARYQLASRLRSLFGTKLWTENPLTIVKEWFSNVDPSVQPEPRYLAVNPQAEPLFARYDLFPSPAGRGIPLSLANVLQWVAALEGIIDELRVQFPRSVLNADAQNKLEPWPIQERDVVKIVLASLRLEHLLNTSFLSGLEDLKPGLAAKLRGSHSNARGRRTSVLEASTEVEQDGEAHSADDGDDGRFSAPSVIEDHENGIQHLQRFLRSIVAWHAACYALTGSESIKQPLRVFKYTSSPQLGLVEAHVQAFVNSYLQCLDQHYDVGATRTALEQRVRSKLHAKASLMALAHSTSHTPNARLPKSGVFTSPVVIHVSGKCCWCCDALAKVLQSEISHRFVLPETHATILPWVPPSGIPVSILKTIRNDLFEIFNKWICTNPVITPSS</sequence>
<evidence type="ECO:0000256" key="1">
    <source>
        <dbReference type="SAM" id="MobiDB-lite"/>
    </source>
</evidence>
<evidence type="ECO:0000313" key="2">
    <source>
        <dbReference type="EMBL" id="KAJ8501603.1"/>
    </source>
</evidence>
<keyword evidence="3" id="KW-1185">Reference proteome</keyword>
<comment type="caution">
    <text evidence="2">The sequence shown here is derived from an EMBL/GenBank/DDBJ whole genome shotgun (WGS) entry which is preliminary data.</text>
</comment>
<gene>
    <name evidence="2" type="ORF">ONZ51_g556</name>
</gene>
<reference evidence="2" key="1">
    <citation type="submission" date="2022-11" db="EMBL/GenBank/DDBJ databases">
        <title>Genome Sequence of Cubamyces cubensis.</title>
        <authorList>
            <person name="Buettner E."/>
        </authorList>
    </citation>
    <scope>NUCLEOTIDE SEQUENCE</scope>
    <source>
        <strain evidence="2">MPL-01</strain>
    </source>
</reference>